<dbReference type="InterPro" id="IPR003439">
    <property type="entry name" value="ABC_transporter-like_ATP-bd"/>
</dbReference>
<dbReference type="SMART" id="SM00382">
    <property type="entry name" value="AAA"/>
    <property type="match status" value="1"/>
</dbReference>
<dbReference type="InterPro" id="IPR003593">
    <property type="entry name" value="AAA+_ATPase"/>
</dbReference>
<evidence type="ECO:0000313" key="6">
    <source>
        <dbReference type="EMBL" id="CAB4904552.1"/>
    </source>
</evidence>
<dbReference type="PANTHER" id="PTHR43790">
    <property type="entry name" value="CARBOHYDRATE TRANSPORT ATP-BINDING PROTEIN MG119-RELATED"/>
    <property type="match status" value="1"/>
</dbReference>
<dbReference type="PROSITE" id="PS50893">
    <property type="entry name" value="ABC_TRANSPORTER_2"/>
    <property type="match status" value="2"/>
</dbReference>
<dbReference type="AlphaFoldDB" id="A0A6J7G823"/>
<dbReference type="GO" id="GO:0016887">
    <property type="term" value="F:ATP hydrolysis activity"/>
    <property type="evidence" value="ECO:0007669"/>
    <property type="project" value="InterPro"/>
</dbReference>
<dbReference type="InterPro" id="IPR027417">
    <property type="entry name" value="P-loop_NTPase"/>
</dbReference>
<evidence type="ECO:0000256" key="3">
    <source>
        <dbReference type="ARBA" id="ARBA00022741"/>
    </source>
</evidence>
<dbReference type="InterPro" id="IPR050107">
    <property type="entry name" value="ABC_carbohydrate_import_ATPase"/>
</dbReference>
<evidence type="ECO:0000259" key="5">
    <source>
        <dbReference type="PROSITE" id="PS50893"/>
    </source>
</evidence>
<keyword evidence="1" id="KW-0813">Transport</keyword>
<keyword evidence="4" id="KW-0067">ATP-binding</keyword>
<gene>
    <name evidence="6" type="ORF">UFOPK3610_00332</name>
</gene>
<protein>
    <submittedName>
        <fullName evidence="6">Unannotated protein</fullName>
    </submittedName>
</protein>
<proteinExistence type="predicted"/>
<dbReference type="GO" id="GO:0005524">
    <property type="term" value="F:ATP binding"/>
    <property type="evidence" value="ECO:0007669"/>
    <property type="project" value="UniProtKB-KW"/>
</dbReference>
<reference evidence="6" key="1">
    <citation type="submission" date="2020-05" db="EMBL/GenBank/DDBJ databases">
        <authorList>
            <person name="Chiriac C."/>
            <person name="Salcher M."/>
            <person name="Ghai R."/>
            <person name="Kavagutti S V."/>
        </authorList>
    </citation>
    <scope>NUCLEOTIDE SEQUENCE</scope>
</reference>
<dbReference type="PANTHER" id="PTHR43790:SF9">
    <property type="entry name" value="GALACTOFURANOSE TRANSPORTER ATP-BINDING PROTEIN YTFR"/>
    <property type="match status" value="1"/>
</dbReference>
<keyword evidence="3" id="KW-0547">Nucleotide-binding</keyword>
<dbReference type="Pfam" id="PF00005">
    <property type="entry name" value="ABC_tran"/>
    <property type="match status" value="2"/>
</dbReference>
<dbReference type="Gene3D" id="3.40.50.300">
    <property type="entry name" value="P-loop containing nucleotide triphosphate hydrolases"/>
    <property type="match status" value="2"/>
</dbReference>
<keyword evidence="2" id="KW-0677">Repeat</keyword>
<accession>A0A6J7G823</accession>
<sequence>MSQLSVSGSGAALEIKGLRKGFGSNVALDGVSICIRPGRIHALLGANGAGKSTLIKILSGVHSADAGEFTLGVGPQGQPGKLGFVHQELGLVDALTIRENLMLGRPAHRRLGVLVDRRAERASAIEELARMDLSLDPETPLAACSLGVKSLVAVARMLGEQATVLFLDEVTAALTRAESDWLLTKVRAFVAEGGAAVVVSHRLHEVVEHCDDVTLLRDGRVVFDGPTPSVSELHALFISDEAAFIRSRPKELGEPAIRMHGVVCQGVGPIDLEVRAGEVVSLVGPLSSNIYGVGHVIAGLQKVAAGSLEVVGRDGKKGTVAFVPEDRRRQAVLPGLEVRSNLTAGGLAALSSMGIVRGGQEKASSQDLVTSLNVQPPNDNYQILGLSGGNQQKVIFGRAKLRDPDVYVLCEPTRGVDVATRTAMYEFIDVVSRDGAAVIVLTIDVDDALAVGDRIGIVNAGRIESMRARADVTAEEILEEAL</sequence>
<organism evidence="6">
    <name type="scientific">freshwater metagenome</name>
    <dbReference type="NCBI Taxonomy" id="449393"/>
    <lineage>
        <taxon>unclassified sequences</taxon>
        <taxon>metagenomes</taxon>
        <taxon>ecological metagenomes</taxon>
    </lineage>
</organism>
<name>A0A6J7G823_9ZZZZ</name>
<feature type="domain" description="ABC transporter" evidence="5">
    <location>
        <begin position="13"/>
        <end position="243"/>
    </location>
</feature>
<feature type="domain" description="ABC transporter" evidence="5">
    <location>
        <begin position="252"/>
        <end position="482"/>
    </location>
</feature>
<dbReference type="CDD" id="cd03216">
    <property type="entry name" value="ABC_Carb_Monos_I"/>
    <property type="match status" value="1"/>
</dbReference>
<evidence type="ECO:0000256" key="4">
    <source>
        <dbReference type="ARBA" id="ARBA00022840"/>
    </source>
</evidence>
<dbReference type="SUPFAM" id="SSF52540">
    <property type="entry name" value="P-loop containing nucleoside triphosphate hydrolases"/>
    <property type="match status" value="2"/>
</dbReference>
<evidence type="ECO:0000256" key="2">
    <source>
        <dbReference type="ARBA" id="ARBA00022737"/>
    </source>
</evidence>
<evidence type="ECO:0000256" key="1">
    <source>
        <dbReference type="ARBA" id="ARBA00022448"/>
    </source>
</evidence>
<dbReference type="EMBL" id="CAFBMR010000006">
    <property type="protein sequence ID" value="CAB4904552.1"/>
    <property type="molecule type" value="Genomic_DNA"/>
</dbReference>